<evidence type="ECO:0000313" key="2">
    <source>
        <dbReference type="Proteomes" id="UP000292235"/>
    </source>
</evidence>
<accession>A0A4P6Q9H6</accession>
<evidence type="ECO:0008006" key="3">
    <source>
        <dbReference type="Google" id="ProtNLM"/>
    </source>
</evidence>
<dbReference type="Proteomes" id="UP000292235">
    <property type="component" value="Chromosome"/>
</dbReference>
<proteinExistence type="predicted"/>
<dbReference type="EMBL" id="CP036455">
    <property type="protein sequence ID" value="QBI55727.1"/>
    <property type="molecule type" value="Genomic_DNA"/>
</dbReference>
<evidence type="ECO:0000313" key="1">
    <source>
        <dbReference type="EMBL" id="QBI55727.1"/>
    </source>
</evidence>
<gene>
    <name evidence="1" type="ORF">EKD16_19820</name>
</gene>
<name>A0A4P6Q9H6_9ACTN</name>
<sequence length="105" mass="11828">MKSAVTEAFDSDFTRLPHAQQRRLKRAIREELVAAVENGALDGDSPRPRALGLRLRSADGVYAITWDFGTREAHATFHLAKCDDGEVLLVWRRLGDHSAHPHRSR</sequence>
<protein>
    <recommendedName>
        <fullName evidence="3">Cytotoxic translational repressor of toxin-antitoxin stability system</fullName>
    </recommendedName>
</protein>
<dbReference type="AlphaFoldDB" id="A0A4P6Q9H6"/>
<reference evidence="1 2" key="1">
    <citation type="submission" date="2019-02" db="EMBL/GenBank/DDBJ databases">
        <authorList>
            <person name="Khodamoradi S."/>
            <person name="Hahnke R.L."/>
            <person name="Kaempfer P."/>
            <person name="Schumann P."/>
            <person name="Rohde M."/>
            <person name="Steinert M."/>
            <person name="Luzhetskyy A."/>
            <person name="Wink J."/>
            <person name="Ruckert C."/>
        </authorList>
    </citation>
    <scope>NUCLEOTIDE SEQUENCE [LARGE SCALE GENOMIC DNA]</scope>
    <source>
        <strain evidence="1 2">M2</strain>
    </source>
</reference>
<dbReference type="KEGG" id="strr:EKD16_19820"/>
<keyword evidence="2" id="KW-1185">Reference proteome</keyword>
<organism evidence="1 2">
    <name type="scientific">Streptomonospora litoralis</name>
    <dbReference type="NCBI Taxonomy" id="2498135"/>
    <lineage>
        <taxon>Bacteria</taxon>
        <taxon>Bacillati</taxon>
        <taxon>Actinomycetota</taxon>
        <taxon>Actinomycetes</taxon>
        <taxon>Streptosporangiales</taxon>
        <taxon>Nocardiopsidaceae</taxon>
        <taxon>Streptomonospora</taxon>
    </lineage>
</organism>